<evidence type="ECO:0000256" key="2">
    <source>
        <dbReference type="ARBA" id="ARBA00009166"/>
    </source>
</evidence>
<dbReference type="SUPFAM" id="SSF81321">
    <property type="entry name" value="Family A G protein-coupled receptor-like"/>
    <property type="match status" value="1"/>
</dbReference>
<keyword evidence="5" id="KW-0472">Membrane</keyword>
<gene>
    <name evidence="6" type="primary">WBGene00279271</name>
</gene>
<comment type="subcellular location">
    <subcellularLocation>
        <location evidence="1">Membrane</location>
        <topology evidence="1">Multi-pass membrane protein</topology>
    </subcellularLocation>
</comment>
<dbReference type="AlphaFoldDB" id="A0A2A6CQS4"/>
<accession>A0A2A6CQS4</accession>
<protein>
    <submittedName>
        <fullName evidence="6">G protein-coupled receptor</fullName>
    </submittedName>
</protein>
<sequence length="341" mass="38674">MIIPVAFVAHYNSSIQCITSVVLFLSLLYIQMLSQHDKLHISIVWTIDILAFILNIVLITVIVLKTPKYLRAYSVFLLFNAIIDLCTATASAMGSVRVVQDHHGSMIFLFLGPCSSFNQRLCRLCHALHVNLVQQSTFFLLLSFAFRLYVVGKEVGLRPLKRPIQITFLCVFSLIPMTIPTAINYFEQKSVSEAVLSRLHLKGYTASIFPIYGTPRATLLNTFIVMLSPTVMTFIFFVRRKLISRIAQAERTSKRHHIFIARALTFQMLLPLGVAVASTIWLWSIIQNQSNEFAERFLMIACSFFSLASPVINLVMLLPYRAAILCSKNTIRLRQTTFISV</sequence>
<dbReference type="Proteomes" id="UP000005239">
    <property type="component" value="Unassembled WGS sequence"/>
</dbReference>
<dbReference type="GO" id="GO:0016020">
    <property type="term" value="C:membrane"/>
    <property type="evidence" value="ECO:0007669"/>
    <property type="project" value="UniProtKB-SubCell"/>
</dbReference>
<comment type="similarity">
    <text evidence="2">Belongs to the nematode receptor-like protein srd family.</text>
</comment>
<dbReference type="InterPro" id="IPR019421">
    <property type="entry name" value="7TM_GPCR_serpentine_rcpt_Srd"/>
</dbReference>
<reference evidence="7" key="1">
    <citation type="journal article" date="2008" name="Nat. Genet.">
        <title>The Pristionchus pacificus genome provides a unique perspective on nematode lifestyle and parasitism.</title>
        <authorList>
            <person name="Dieterich C."/>
            <person name="Clifton S.W."/>
            <person name="Schuster L.N."/>
            <person name="Chinwalla A."/>
            <person name="Delehaunty K."/>
            <person name="Dinkelacker I."/>
            <person name="Fulton L."/>
            <person name="Fulton R."/>
            <person name="Godfrey J."/>
            <person name="Minx P."/>
            <person name="Mitreva M."/>
            <person name="Roeseler W."/>
            <person name="Tian H."/>
            <person name="Witte H."/>
            <person name="Yang S.P."/>
            <person name="Wilson R.K."/>
            <person name="Sommer R.J."/>
        </authorList>
    </citation>
    <scope>NUCLEOTIDE SEQUENCE [LARGE SCALE GENOMIC DNA]</scope>
    <source>
        <strain evidence="7">PS312</strain>
    </source>
</reference>
<dbReference type="Pfam" id="PF10317">
    <property type="entry name" value="7TM_GPCR_Srd"/>
    <property type="match status" value="1"/>
</dbReference>
<evidence type="ECO:0000313" key="6">
    <source>
        <dbReference type="EnsemblMetazoa" id="PPA40902.1"/>
    </source>
</evidence>
<dbReference type="OrthoDB" id="5793097at2759"/>
<evidence type="ECO:0000256" key="1">
    <source>
        <dbReference type="ARBA" id="ARBA00004141"/>
    </source>
</evidence>
<evidence type="ECO:0000313" key="7">
    <source>
        <dbReference type="Proteomes" id="UP000005239"/>
    </source>
</evidence>
<dbReference type="EnsemblMetazoa" id="PPA40902.1">
    <property type="protein sequence ID" value="PPA40902.1"/>
    <property type="gene ID" value="WBGene00279271"/>
</dbReference>
<keyword evidence="4" id="KW-1133">Transmembrane helix</keyword>
<dbReference type="PANTHER" id="PTHR22945">
    <property type="entry name" value="SERPENTINE RECEPTOR, CLASS D DELTA"/>
    <property type="match status" value="1"/>
</dbReference>
<dbReference type="InterPro" id="IPR050920">
    <property type="entry name" value="Nematode_rcpt-like_delta"/>
</dbReference>
<keyword evidence="7" id="KW-1185">Reference proteome</keyword>
<keyword evidence="3" id="KW-0812">Transmembrane</keyword>
<accession>A0A8R1YUS5</accession>
<dbReference type="PANTHER" id="PTHR22945:SF40">
    <property type="entry name" value="SERPENTINE RECEPTOR, CLASS D (DELTA)-RELATED"/>
    <property type="match status" value="1"/>
</dbReference>
<organism evidence="6 7">
    <name type="scientific">Pristionchus pacificus</name>
    <name type="common">Parasitic nematode worm</name>
    <dbReference type="NCBI Taxonomy" id="54126"/>
    <lineage>
        <taxon>Eukaryota</taxon>
        <taxon>Metazoa</taxon>
        <taxon>Ecdysozoa</taxon>
        <taxon>Nematoda</taxon>
        <taxon>Chromadorea</taxon>
        <taxon>Rhabditida</taxon>
        <taxon>Rhabditina</taxon>
        <taxon>Diplogasteromorpha</taxon>
        <taxon>Diplogasteroidea</taxon>
        <taxon>Neodiplogasteridae</taxon>
        <taxon>Pristionchus</taxon>
    </lineage>
</organism>
<proteinExistence type="inferred from homology"/>
<evidence type="ECO:0000256" key="5">
    <source>
        <dbReference type="ARBA" id="ARBA00023136"/>
    </source>
</evidence>
<evidence type="ECO:0000256" key="3">
    <source>
        <dbReference type="ARBA" id="ARBA00022692"/>
    </source>
</evidence>
<evidence type="ECO:0000256" key="4">
    <source>
        <dbReference type="ARBA" id="ARBA00022989"/>
    </source>
</evidence>
<reference evidence="6" key="2">
    <citation type="submission" date="2022-06" db="UniProtKB">
        <authorList>
            <consortium name="EnsemblMetazoa"/>
        </authorList>
    </citation>
    <scope>IDENTIFICATION</scope>
    <source>
        <strain evidence="6">PS312</strain>
    </source>
</reference>
<name>A0A2A6CQS4_PRIPA</name>